<dbReference type="PRINTS" id="PR00377">
    <property type="entry name" value="IMPHPHTASES"/>
</dbReference>
<dbReference type="PROSITE" id="PS00629">
    <property type="entry name" value="IMP_1"/>
    <property type="match status" value="1"/>
</dbReference>
<evidence type="ECO:0000313" key="7">
    <source>
        <dbReference type="Proteomes" id="UP000257076"/>
    </source>
</evidence>
<dbReference type="EMBL" id="QUMW01000014">
    <property type="protein sequence ID" value="REG23021.1"/>
    <property type="molecule type" value="Genomic_DNA"/>
</dbReference>
<sequence length="270" mass="30763">MDIYNFGKELIVEAGKFIEMRMTREFQIDSKSNPNDLVTDVDRETEQFLYTKILERFPDHLIIGEEGHGQNIQDTKGVIWIVDPIDGTLNFVHQGENFAISIGVFIDGEPYCGLIYDCMKRDLYHAKYKNGAYLNEHALLPAENISLNQSLIAINPKRVLGEETRSPFFKIMAESRSVRSYGSAALEFAMLAKGQISALLFLKLYPWDYTAGVIITEELGFKTSDLYGRELPLLSSSSVISGNPKIHSEILEYFTGDKRLYEYHEKIHDS</sequence>
<gene>
    <name evidence="6" type="ORF">DFR63_1913</name>
</gene>
<keyword evidence="7" id="KW-1185">Reference proteome</keyword>
<evidence type="ECO:0000256" key="1">
    <source>
        <dbReference type="ARBA" id="ARBA00001946"/>
    </source>
</evidence>
<feature type="binding site" evidence="5">
    <location>
        <position position="208"/>
    </location>
    <ligand>
        <name>Mg(2+)</name>
        <dbReference type="ChEBI" id="CHEBI:18420"/>
        <label>1</label>
        <note>catalytic</note>
    </ligand>
</feature>
<keyword evidence="3" id="KW-0378">Hydrolase</keyword>
<dbReference type="Gene3D" id="3.30.540.10">
    <property type="entry name" value="Fructose-1,6-Bisphosphatase, subunit A, domain 1"/>
    <property type="match status" value="1"/>
</dbReference>
<evidence type="ECO:0000313" key="6">
    <source>
        <dbReference type="EMBL" id="REG23021.1"/>
    </source>
</evidence>
<comment type="cofactor">
    <cofactor evidence="1 5">
        <name>Mg(2+)</name>
        <dbReference type="ChEBI" id="CHEBI:18420"/>
    </cofactor>
</comment>
<organism evidence="6 7">
    <name type="scientific">Jeotgalicoccus halotolerans</name>
    <dbReference type="NCBI Taxonomy" id="157227"/>
    <lineage>
        <taxon>Bacteria</taxon>
        <taxon>Bacillati</taxon>
        <taxon>Bacillota</taxon>
        <taxon>Bacilli</taxon>
        <taxon>Bacillales</taxon>
        <taxon>Staphylococcaceae</taxon>
        <taxon>Jeotgalicoccus</taxon>
    </lineage>
</organism>
<dbReference type="Gene3D" id="3.40.190.80">
    <property type="match status" value="1"/>
</dbReference>
<feature type="binding site" evidence="5">
    <location>
        <position position="65"/>
    </location>
    <ligand>
        <name>Mg(2+)</name>
        <dbReference type="ChEBI" id="CHEBI:18420"/>
        <label>1</label>
        <note>catalytic</note>
    </ligand>
</feature>
<dbReference type="PANTHER" id="PTHR20854:SF4">
    <property type="entry name" value="INOSITOL-1-MONOPHOSPHATASE-RELATED"/>
    <property type="match status" value="1"/>
</dbReference>
<dbReference type="SUPFAM" id="SSF56655">
    <property type="entry name" value="Carbohydrate phosphatase"/>
    <property type="match status" value="1"/>
</dbReference>
<feature type="binding site" evidence="5">
    <location>
        <position position="86"/>
    </location>
    <ligand>
        <name>Mg(2+)</name>
        <dbReference type="ChEBI" id="CHEBI:18420"/>
        <label>1</label>
        <note>catalytic</note>
    </ligand>
</feature>
<dbReference type="Pfam" id="PF00459">
    <property type="entry name" value="Inositol_P"/>
    <property type="match status" value="1"/>
</dbReference>
<dbReference type="AlphaFoldDB" id="A0A3E0ATI2"/>
<name>A0A3E0ATI2_9STAP</name>
<dbReference type="GO" id="GO:0007165">
    <property type="term" value="P:signal transduction"/>
    <property type="evidence" value="ECO:0007669"/>
    <property type="project" value="TreeGrafter"/>
</dbReference>
<evidence type="ECO:0000256" key="2">
    <source>
        <dbReference type="ARBA" id="ARBA00022723"/>
    </source>
</evidence>
<dbReference type="GO" id="GO:0006020">
    <property type="term" value="P:inositol metabolic process"/>
    <property type="evidence" value="ECO:0007669"/>
    <property type="project" value="TreeGrafter"/>
</dbReference>
<feature type="binding site" evidence="5">
    <location>
        <position position="85"/>
    </location>
    <ligand>
        <name>Mg(2+)</name>
        <dbReference type="ChEBI" id="CHEBI:18420"/>
        <label>1</label>
        <note>catalytic</note>
    </ligand>
</feature>
<comment type="caution">
    <text evidence="6">The sequence shown here is derived from an EMBL/GenBank/DDBJ whole genome shotgun (WGS) entry which is preliminary data.</text>
</comment>
<accession>A0A3E0ATI2</accession>
<dbReference type="InterPro" id="IPR020583">
    <property type="entry name" value="Inositol_monoP_metal-BS"/>
</dbReference>
<evidence type="ECO:0000256" key="4">
    <source>
        <dbReference type="ARBA" id="ARBA00022842"/>
    </source>
</evidence>
<keyword evidence="4 5" id="KW-0460">Magnesium</keyword>
<feature type="binding site" evidence="5">
    <location>
        <position position="83"/>
    </location>
    <ligand>
        <name>Mg(2+)</name>
        <dbReference type="ChEBI" id="CHEBI:18420"/>
        <label>1</label>
        <note>catalytic</note>
    </ligand>
</feature>
<dbReference type="RefSeq" id="WP_115885690.1">
    <property type="nucleotide sequence ID" value="NZ_CBCSHX010000005.1"/>
</dbReference>
<protein>
    <submittedName>
        <fullName evidence="6">Myo-inositol-1(Or 4)-monophosphatase</fullName>
    </submittedName>
</protein>
<dbReference type="InterPro" id="IPR000760">
    <property type="entry name" value="Inositol_monophosphatase-like"/>
</dbReference>
<dbReference type="OrthoDB" id="9772456at2"/>
<dbReference type="GO" id="GO:0046872">
    <property type="term" value="F:metal ion binding"/>
    <property type="evidence" value="ECO:0007669"/>
    <property type="project" value="UniProtKB-KW"/>
</dbReference>
<dbReference type="Proteomes" id="UP000257076">
    <property type="component" value="Unassembled WGS sequence"/>
</dbReference>
<dbReference type="CDD" id="cd01637">
    <property type="entry name" value="IMPase_like"/>
    <property type="match status" value="1"/>
</dbReference>
<keyword evidence="2 5" id="KW-0479">Metal-binding</keyword>
<dbReference type="FunFam" id="3.30.540.10:FF:000003">
    <property type="entry name" value="Inositol-1-monophosphatase"/>
    <property type="match status" value="1"/>
</dbReference>
<evidence type="ECO:0000256" key="3">
    <source>
        <dbReference type="ARBA" id="ARBA00022801"/>
    </source>
</evidence>
<evidence type="ECO:0000256" key="5">
    <source>
        <dbReference type="PIRSR" id="PIRSR600760-2"/>
    </source>
</evidence>
<proteinExistence type="predicted"/>
<reference evidence="6 7" key="1">
    <citation type="submission" date="2018-08" db="EMBL/GenBank/DDBJ databases">
        <title>Genomic Encyclopedia of Type Strains, Phase IV (KMG-IV): sequencing the most valuable type-strain genomes for metagenomic binning, comparative biology and taxonomic classification.</title>
        <authorList>
            <person name="Goeker M."/>
        </authorList>
    </citation>
    <scope>NUCLEOTIDE SEQUENCE [LARGE SCALE GENOMIC DNA]</scope>
    <source>
        <strain evidence="6 7">DSM 17274</strain>
    </source>
</reference>
<dbReference type="PANTHER" id="PTHR20854">
    <property type="entry name" value="INOSITOL MONOPHOSPHATASE"/>
    <property type="match status" value="1"/>
</dbReference>
<dbReference type="GO" id="GO:0008934">
    <property type="term" value="F:inositol monophosphate 1-phosphatase activity"/>
    <property type="evidence" value="ECO:0007669"/>
    <property type="project" value="TreeGrafter"/>
</dbReference>